<dbReference type="Pfam" id="PF00528">
    <property type="entry name" value="BPD_transp_1"/>
    <property type="match status" value="1"/>
</dbReference>
<evidence type="ECO:0000313" key="10">
    <source>
        <dbReference type="Proteomes" id="UP000585272"/>
    </source>
</evidence>
<dbReference type="GO" id="GO:0055085">
    <property type="term" value="P:transmembrane transport"/>
    <property type="evidence" value="ECO:0007669"/>
    <property type="project" value="InterPro"/>
</dbReference>
<dbReference type="InterPro" id="IPR000515">
    <property type="entry name" value="MetI-like"/>
</dbReference>
<dbReference type="Gene3D" id="1.10.3720.10">
    <property type="entry name" value="MetI-like"/>
    <property type="match status" value="1"/>
</dbReference>
<feature type="domain" description="ABC transmembrane type-1" evidence="8">
    <location>
        <begin position="74"/>
        <end position="265"/>
    </location>
</feature>
<feature type="transmembrane region" description="Helical" evidence="7">
    <location>
        <begin position="145"/>
        <end position="165"/>
    </location>
</feature>
<feature type="transmembrane region" description="Helical" evidence="7">
    <location>
        <begin position="244"/>
        <end position="265"/>
    </location>
</feature>
<evidence type="ECO:0000256" key="7">
    <source>
        <dbReference type="RuleBase" id="RU363032"/>
    </source>
</evidence>
<dbReference type="SUPFAM" id="SSF161098">
    <property type="entry name" value="MetI-like"/>
    <property type="match status" value="1"/>
</dbReference>
<dbReference type="PROSITE" id="PS50928">
    <property type="entry name" value="ABC_TM1"/>
    <property type="match status" value="1"/>
</dbReference>
<accession>A0A840I6J8</accession>
<comment type="caution">
    <text evidence="9">The sequence shown here is derived from an EMBL/GenBank/DDBJ whole genome shotgun (WGS) entry which is preliminary data.</text>
</comment>
<keyword evidence="10" id="KW-1185">Reference proteome</keyword>
<evidence type="ECO:0000259" key="8">
    <source>
        <dbReference type="PROSITE" id="PS50928"/>
    </source>
</evidence>
<evidence type="ECO:0000256" key="1">
    <source>
        <dbReference type="ARBA" id="ARBA00004651"/>
    </source>
</evidence>
<name>A0A840I6J8_9ACTN</name>
<protein>
    <submittedName>
        <fullName evidence="9">Raffinose/stachyose/melibiose transport system permease protein</fullName>
    </submittedName>
</protein>
<dbReference type="InterPro" id="IPR035906">
    <property type="entry name" value="MetI-like_sf"/>
</dbReference>
<dbReference type="GO" id="GO:0005886">
    <property type="term" value="C:plasma membrane"/>
    <property type="evidence" value="ECO:0007669"/>
    <property type="project" value="UniProtKB-SubCell"/>
</dbReference>
<evidence type="ECO:0000256" key="6">
    <source>
        <dbReference type="ARBA" id="ARBA00023136"/>
    </source>
</evidence>
<evidence type="ECO:0000256" key="4">
    <source>
        <dbReference type="ARBA" id="ARBA00022692"/>
    </source>
</evidence>
<comment type="subcellular location">
    <subcellularLocation>
        <location evidence="1 7">Cell membrane</location>
        <topology evidence="1 7">Multi-pass membrane protein</topology>
    </subcellularLocation>
</comment>
<dbReference type="PANTHER" id="PTHR43744">
    <property type="entry name" value="ABC TRANSPORTER PERMEASE PROTEIN MG189-RELATED-RELATED"/>
    <property type="match status" value="1"/>
</dbReference>
<keyword evidence="5 7" id="KW-1133">Transmembrane helix</keyword>
<proteinExistence type="inferred from homology"/>
<dbReference type="Proteomes" id="UP000585272">
    <property type="component" value="Unassembled WGS sequence"/>
</dbReference>
<keyword evidence="6 7" id="KW-0472">Membrane</keyword>
<evidence type="ECO:0000256" key="3">
    <source>
        <dbReference type="ARBA" id="ARBA00022475"/>
    </source>
</evidence>
<dbReference type="PANTHER" id="PTHR43744:SF8">
    <property type="entry name" value="SN-GLYCEROL-3-PHOSPHATE TRANSPORT SYSTEM PERMEASE PROTEIN UGPE"/>
    <property type="match status" value="1"/>
</dbReference>
<feature type="transmembrane region" description="Helical" evidence="7">
    <location>
        <begin position="12"/>
        <end position="34"/>
    </location>
</feature>
<sequence length="279" mass="30391">MNRYTKLTAMRELSFWVVGAIVLAPLYVLIVLSLKTKQDATASPFGLPTNPTFENYTRAWSSGGATGVPFSTALFNSVFTTVVVVAVLIALAAPAGYAIARRTSRLSNWIFALFVVGIILPMQLGLVPLFVFVGRLGLSGTRLSLVLVYVGVLMPLAVFLYATFFRALPRDYEEAAEVDGASHVRAFVQIVLPLMRPITGTVAILCGLAVWKDFFIPLVFVNGTDNVTLPVAIYSFVGQNVTDWNLIFASIVIAMAPVLIVYVLMQRYVLRGFVTGVRG</sequence>
<keyword evidence="2 7" id="KW-0813">Transport</keyword>
<evidence type="ECO:0000256" key="2">
    <source>
        <dbReference type="ARBA" id="ARBA00022448"/>
    </source>
</evidence>
<dbReference type="CDD" id="cd06261">
    <property type="entry name" value="TM_PBP2"/>
    <property type="match status" value="1"/>
</dbReference>
<keyword evidence="3" id="KW-1003">Cell membrane</keyword>
<evidence type="ECO:0000256" key="5">
    <source>
        <dbReference type="ARBA" id="ARBA00022989"/>
    </source>
</evidence>
<organism evidence="9 10">
    <name type="scientific">Conexibacter arvalis</name>
    <dbReference type="NCBI Taxonomy" id="912552"/>
    <lineage>
        <taxon>Bacteria</taxon>
        <taxon>Bacillati</taxon>
        <taxon>Actinomycetota</taxon>
        <taxon>Thermoleophilia</taxon>
        <taxon>Solirubrobacterales</taxon>
        <taxon>Conexibacteraceae</taxon>
        <taxon>Conexibacter</taxon>
    </lineage>
</organism>
<reference evidence="9 10" key="1">
    <citation type="submission" date="2020-08" db="EMBL/GenBank/DDBJ databases">
        <title>Genomic Encyclopedia of Archaeal and Bacterial Type Strains, Phase II (KMG-II): from individual species to whole genera.</title>
        <authorList>
            <person name="Goeker M."/>
        </authorList>
    </citation>
    <scope>NUCLEOTIDE SEQUENCE [LARGE SCALE GENOMIC DNA]</scope>
    <source>
        <strain evidence="9 10">DSM 23288</strain>
    </source>
</reference>
<feature type="transmembrane region" description="Helical" evidence="7">
    <location>
        <begin position="78"/>
        <end position="99"/>
    </location>
</feature>
<feature type="transmembrane region" description="Helical" evidence="7">
    <location>
        <begin position="111"/>
        <end position="133"/>
    </location>
</feature>
<dbReference type="AlphaFoldDB" id="A0A840I6J8"/>
<feature type="transmembrane region" description="Helical" evidence="7">
    <location>
        <begin position="186"/>
        <end position="211"/>
    </location>
</feature>
<comment type="similarity">
    <text evidence="7">Belongs to the binding-protein-dependent transport system permease family.</text>
</comment>
<dbReference type="EMBL" id="JACHNU010000001">
    <property type="protein sequence ID" value="MBB4660519.1"/>
    <property type="molecule type" value="Genomic_DNA"/>
</dbReference>
<dbReference type="RefSeq" id="WP_183337925.1">
    <property type="nucleotide sequence ID" value="NZ_JACHNU010000001.1"/>
</dbReference>
<evidence type="ECO:0000313" key="9">
    <source>
        <dbReference type="EMBL" id="MBB4660519.1"/>
    </source>
</evidence>
<keyword evidence="4 7" id="KW-0812">Transmembrane</keyword>
<gene>
    <name evidence="9" type="ORF">BDZ31_000092</name>
</gene>